<dbReference type="EMBL" id="CP035807">
    <property type="protein sequence ID" value="QEN03215.1"/>
    <property type="molecule type" value="Genomic_DNA"/>
</dbReference>
<dbReference type="Proteomes" id="UP000323824">
    <property type="component" value="Chromosome"/>
</dbReference>
<dbReference type="InterPro" id="IPR041095">
    <property type="entry name" value="EFG_II"/>
</dbReference>
<evidence type="ECO:0000256" key="1">
    <source>
        <dbReference type="ARBA" id="ARBA00017872"/>
    </source>
</evidence>
<dbReference type="PRINTS" id="PR00315">
    <property type="entry name" value="ELONGATNFCT"/>
</dbReference>
<dbReference type="SUPFAM" id="SSF50447">
    <property type="entry name" value="Translation proteins"/>
    <property type="match status" value="1"/>
</dbReference>
<dbReference type="InterPro" id="IPR027417">
    <property type="entry name" value="P-loop_NTPase"/>
</dbReference>
<dbReference type="InterPro" id="IPR009022">
    <property type="entry name" value="EFG_III"/>
</dbReference>
<dbReference type="InterPro" id="IPR035649">
    <property type="entry name" value="EFG_V"/>
</dbReference>
<protein>
    <recommendedName>
        <fullName evidence="1">Elongation factor G</fullName>
    </recommendedName>
</protein>
<keyword evidence="4" id="KW-0648">Protein biosynthesis</keyword>
<organism evidence="8 9">
    <name type="scientific">Thiospirochaeta perfilievii</name>
    <dbReference type="NCBI Taxonomy" id="252967"/>
    <lineage>
        <taxon>Bacteria</taxon>
        <taxon>Pseudomonadati</taxon>
        <taxon>Spirochaetota</taxon>
        <taxon>Spirochaetia</taxon>
        <taxon>Spirochaetales</taxon>
        <taxon>Spirochaetaceae</taxon>
        <taxon>Thiospirochaeta</taxon>
    </lineage>
</organism>
<dbReference type="GO" id="GO:0003924">
    <property type="term" value="F:GTPase activity"/>
    <property type="evidence" value="ECO:0007669"/>
    <property type="project" value="InterPro"/>
</dbReference>
<dbReference type="FunFam" id="3.30.70.240:FF:000001">
    <property type="entry name" value="Elongation factor G"/>
    <property type="match status" value="1"/>
</dbReference>
<dbReference type="Gene3D" id="3.30.70.870">
    <property type="entry name" value="Elongation Factor G (Translational Gtpase), domain 3"/>
    <property type="match status" value="1"/>
</dbReference>
<evidence type="ECO:0000256" key="4">
    <source>
        <dbReference type="ARBA" id="ARBA00022917"/>
    </source>
</evidence>
<dbReference type="InterPro" id="IPR005225">
    <property type="entry name" value="Small_GTP-bd"/>
</dbReference>
<dbReference type="PANTHER" id="PTHR43261">
    <property type="entry name" value="TRANSLATION ELONGATION FACTOR G-RELATED"/>
    <property type="match status" value="1"/>
</dbReference>
<evidence type="ECO:0000256" key="6">
    <source>
        <dbReference type="ARBA" id="ARBA00024731"/>
    </source>
</evidence>
<dbReference type="Pfam" id="PF14492">
    <property type="entry name" value="EFG_III"/>
    <property type="match status" value="1"/>
</dbReference>
<dbReference type="CDD" id="cd03713">
    <property type="entry name" value="EFG_mtEFG_C"/>
    <property type="match status" value="1"/>
</dbReference>
<dbReference type="InterPro" id="IPR053905">
    <property type="entry name" value="EF-G-like_DII"/>
</dbReference>
<dbReference type="Gene3D" id="2.40.30.10">
    <property type="entry name" value="Translation factors"/>
    <property type="match status" value="1"/>
</dbReference>
<dbReference type="GO" id="GO:0005525">
    <property type="term" value="F:GTP binding"/>
    <property type="evidence" value="ECO:0007669"/>
    <property type="project" value="UniProtKB-KW"/>
</dbReference>
<evidence type="ECO:0000256" key="5">
    <source>
        <dbReference type="ARBA" id="ARBA00023134"/>
    </source>
</evidence>
<dbReference type="GO" id="GO:0003746">
    <property type="term" value="F:translation elongation factor activity"/>
    <property type="evidence" value="ECO:0007669"/>
    <property type="project" value="UniProtKB-KW"/>
</dbReference>
<dbReference type="InterPro" id="IPR047872">
    <property type="entry name" value="EFG_IV"/>
</dbReference>
<keyword evidence="2" id="KW-0547">Nucleotide-binding</keyword>
<dbReference type="CDD" id="cd16262">
    <property type="entry name" value="EFG_III"/>
    <property type="match status" value="1"/>
</dbReference>
<dbReference type="NCBIfam" id="TIGR00231">
    <property type="entry name" value="small_GTP"/>
    <property type="match status" value="1"/>
</dbReference>
<dbReference type="NCBIfam" id="NF009381">
    <property type="entry name" value="PRK12740.1-5"/>
    <property type="match status" value="1"/>
</dbReference>
<dbReference type="InterPro" id="IPR009000">
    <property type="entry name" value="Transl_B-barrel_sf"/>
</dbReference>
<dbReference type="CDD" id="cd01434">
    <property type="entry name" value="EFG_mtEFG1_IV"/>
    <property type="match status" value="1"/>
</dbReference>
<gene>
    <name evidence="8" type="ORF">EW093_00350</name>
</gene>
<dbReference type="FunFam" id="3.30.230.10:FF:000003">
    <property type="entry name" value="Elongation factor G"/>
    <property type="match status" value="1"/>
</dbReference>
<evidence type="ECO:0000256" key="3">
    <source>
        <dbReference type="ARBA" id="ARBA00022768"/>
    </source>
</evidence>
<dbReference type="OrthoDB" id="9804431at2"/>
<keyword evidence="5" id="KW-0342">GTP-binding</keyword>
<dbReference type="Pfam" id="PF22042">
    <property type="entry name" value="EF-G_D2"/>
    <property type="match status" value="1"/>
</dbReference>
<dbReference type="AlphaFoldDB" id="A0A5C1Q5A8"/>
<dbReference type="InterPro" id="IPR035647">
    <property type="entry name" value="EFG_III/V"/>
</dbReference>
<evidence type="ECO:0000313" key="8">
    <source>
        <dbReference type="EMBL" id="QEN03215.1"/>
    </source>
</evidence>
<proteinExistence type="predicted"/>
<comment type="function">
    <text evidence="6">Catalyzes the GTP-dependent ribosomal translocation step during translation elongation. During this step, the ribosome changes from the pre-translocational (PRE) to the post-translocational (POST) state as the newly formed A-site-bound peptidyl-tRNA and P-site-bound deacylated tRNA move to the P and E sites, respectively. Catalyzes the coordinated movement of the two tRNA molecules, the mRNA and conformational changes in the ribosome.</text>
</comment>
<dbReference type="SMART" id="SM00838">
    <property type="entry name" value="EFG_C"/>
    <property type="match status" value="1"/>
</dbReference>
<dbReference type="InterPro" id="IPR000795">
    <property type="entry name" value="T_Tr_GTP-bd_dom"/>
</dbReference>
<dbReference type="Gene3D" id="3.30.70.240">
    <property type="match status" value="1"/>
</dbReference>
<dbReference type="GO" id="GO:0032790">
    <property type="term" value="P:ribosome disassembly"/>
    <property type="evidence" value="ECO:0007669"/>
    <property type="project" value="TreeGrafter"/>
</dbReference>
<sequence>MSYDSASLRNVTICGHGDTGKTSLCEQILYNAGVIKKAESVDTGRTVNDFTEEEIERKISIHTSISNVNWKDKKINIFDTPGISDFTGEVISAFRATESAVVLFGSRSGVQIETIKLWRQLDKRKMPRIAFITKMDKKRADYFSVIEQIKEFGVTCIPITIPIGEGDNYKGVINLLNMKAYLNSNNGDENKAIDIPEEYITISNEYHNKMIEAAAEGDDTLTEKFFENGTLELEDVKLGLREGLFENKFIPVFCGSVAQNSGITPLMDFIAMESPCPFRVEEPCITGEKSTMITPDGEFSGIIFKTSIDQFSGKLSYIKNITGTLTPNSEYYNSREEKKIKIGKIYTTEGKRLIECNSLTAGDIGVITKQDLLKTNDTLCSQNHIIHFRPLQLPQPIYSLAIEAEKKKDEDKLSELLHREAEQDKTFNVEFNPETKESVISGMGELHLEIILEKIYKSSNIHVIKKEPKIPYREAILSASSGEYTYKKQSGGHGQYGKCELKIYPLNRGENFEFVNSIKGGVISKGYMQGIEKGIKEAMEEGFLAGYPIVDVKAEVVDGKEHAVDSSELAFKMAAKNAFKVALERAKVTLLEPYHNLTVFIPEKYIGDVLSDLSSKRAKIQNQESIGGGIQSIIAQVPQAEVLKYAIDLKSITSGTGAFELEFSHYEKSNKRLN</sequence>
<reference evidence="8 9" key="1">
    <citation type="submission" date="2019-02" db="EMBL/GenBank/DDBJ databases">
        <authorList>
            <person name="Fomenkov A."/>
            <person name="Dubinina G."/>
            <person name="Grabovich M."/>
            <person name="Vincze T."/>
            <person name="Roberts R.J."/>
        </authorList>
    </citation>
    <scope>NUCLEOTIDE SEQUENCE [LARGE SCALE GENOMIC DNA]</scope>
    <source>
        <strain evidence="8 9">P</strain>
    </source>
</reference>
<dbReference type="Pfam" id="PF00679">
    <property type="entry name" value="EFG_C"/>
    <property type="match status" value="1"/>
</dbReference>
<keyword evidence="9" id="KW-1185">Reference proteome</keyword>
<dbReference type="SUPFAM" id="SSF54211">
    <property type="entry name" value="Ribosomal protein S5 domain 2-like"/>
    <property type="match status" value="1"/>
</dbReference>
<dbReference type="Gene3D" id="3.40.50.300">
    <property type="entry name" value="P-loop containing nucleotide triphosphate hydrolases"/>
    <property type="match status" value="1"/>
</dbReference>
<keyword evidence="3 8" id="KW-0251">Elongation factor</keyword>
<accession>A0A5C1Q5A8</accession>
<dbReference type="SUPFAM" id="SSF52540">
    <property type="entry name" value="P-loop containing nucleoside triphosphate hydrolases"/>
    <property type="match status" value="1"/>
</dbReference>
<name>A0A5C1Q5A8_9SPIO</name>
<dbReference type="PANTHER" id="PTHR43261:SF6">
    <property type="entry name" value="ELONGATION FACTOR G-LIKE PROTEIN"/>
    <property type="match status" value="1"/>
</dbReference>
<dbReference type="InterPro" id="IPR014721">
    <property type="entry name" value="Ribsml_uS5_D2-typ_fold_subgr"/>
</dbReference>
<evidence type="ECO:0000313" key="9">
    <source>
        <dbReference type="Proteomes" id="UP000323824"/>
    </source>
</evidence>
<reference evidence="8 9" key="2">
    <citation type="submission" date="2019-09" db="EMBL/GenBank/DDBJ databases">
        <title>Complete Genome Sequence and Methylome Analysis of free living Spirochaetas.</title>
        <authorList>
            <person name="Leshcheva N."/>
            <person name="Mikheeva N."/>
        </authorList>
    </citation>
    <scope>NUCLEOTIDE SEQUENCE [LARGE SCALE GENOMIC DNA]</scope>
    <source>
        <strain evidence="8 9">P</strain>
    </source>
</reference>
<dbReference type="Pfam" id="PF00009">
    <property type="entry name" value="GTP_EFTU"/>
    <property type="match status" value="1"/>
</dbReference>
<dbReference type="InterPro" id="IPR000640">
    <property type="entry name" value="EFG_V-like"/>
</dbReference>
<dbReference type="InterPro" id="IPR020568">
    <property type="entry name" value="Ribosomal_Su5_D2-typ_SF"/>
</dbReference>
<dbReference type="Pfam" id="PF03764">
    <property type="entry name" value="EFG_IV"/>
    <property type="match status" value="1"/>
</dbReference>
<feature type="domain" description="Tr-type G" evidence="7">
    <location>
        <begin position="6"/>
        <end position="278"/>
    </location>
</feature>
<dbReference type="SUPFAM" id="SSF54980">
    <property type="entry name" value="EF-G C-terminal domain-like"/>
    <property type="match status" value="2"/>
</dbReference>
<evidence type="ECO:0000256" key="2">
    <source>
        <dbReference type="ARBA" id="ARBA00022741"/>
    </source>
</evidence>
<dbReference type="CDD" id="cd04170">
    <property type="entry name" value="EF-G_bact"/>
    <property type="match status" value="1"/>
</dbReference>
<dbReference type="KEGG" id="sper:EW093_00350"/>
<dbReference type="SMART" id="SM00889">
    <property type="entry name" value="EFG_IV"/>
    <property type="match status" value="1"/>
</dbReference>
<dbReference type="PROSITE" id="PS51722">
    <property type="entry name" value="G_TR_2"/>
    <property type="match status" value="1"/>
</dbReference>
<dbReference type="RefSeq" id="WP_149566475.1">
    <property type="nucleotide sequence ID" value="NZ_CP035807.1"/>
</dbReference>
<evidence type="ECO:0000259" key="7">
    <source>
        <dbReference type="PROSITE" id="PS51722"/>
    </source>
</evidence>
<dbReference type="InterPro" id="IPR005517">
    <property type="entry name" value="Transl_elong_EFG/EF2_IV"/>
</dbReference>
<dbReference type="Gene3D" id="3.30.230.10">
    <property type="match status" value="1"/>
</dbReference>